<dbReference type="EMBL" id="JBEHZE010000001">
    <property type="protein sequence ID" value="MEX6634047.1"/>
    <property type="molecule type" value="Genomic_DNA"/>
</dbReference>
<feature type="transmembrane region" description="Helical" evidence="1">
    <location>
        <begin position="12"/>
        <end position="34"/>
    </location>
</feature>
<sequence length="196" mass="21738">MNEEPNGTTTQPFLIVVLGTIMMGVVAFGLSFVLKTPLAPQFKLEANDFLIGVIATLPLVTFLWWFSNTTLENLSSFRNAQIKFFSEIGFEFTPPRIAIMALAAGISEELLFRGVFQTWLDGFFPVAFAILLTNILFGLLHMRTWLYAVIAGLVGVYLGGIYAFTDNLITPIVVHTLYDAAALEYTRRAIAAMNLD</sequence>
<dbReference type="InterPro" id="IPR003675">
    <property type="entry name" value="Rce1/LyrA-like_dom"/>
</dbReference>
<evidence type="ECO:0000313" key="4">
    <source>
        <dbReference type="Proteomes" id="UP001560685"/>
    </source>
</evidence>
<evidence type="ECO:0000259" key="2">
    <source>
        <dbReference type="Pfam" id="PF02517"/>
    </source>
</evidence>
<evidence type="ECO:0000313" key="3">
    <source>
        <dbReference type="EMBL" id="MEX6634047.1"/>
    </source>
</evidence>
<dbReference type="Proteomes" id="UP001560685">
    <property type="component" value="Unassembled WGS sequence"/>
</dbReference>
<dbReference type="Pfam" id="PF02517">
    <property type="entry name" value="Rce1-like"/>
    <property type="match status" value="1"/>
</dbReference>
<accession>A0ABV3Z769</accession>
<protein>
    <submittedName>
        <fullName evidence="3">CPBP family intramembrane glutamic endopeptidase</fullName>
        <ecNumber evidence="3">3.4.-.-</ecNumber>
    </submittedName>
</protein>
<organism evidence="3 4">
    <name type="scientific">Hyphococcus lacteus</name>
    <dbReference type="NCBI Taxonomy" id="3143536"/>
    <lineage>
        <taxon>Bacteria</taxon>
        <taxon>Pseudomonadati</taxon>
        <taxon>Pseudomonadota</taxon>
        <taxon>Alphaproteobacteria</taxon>
        <taxon>Parvularculales</taxon>
        <taxon>Parvularculaceae</taxon>
        <taxon>Hyphococcus</taxon>
    </lineage>
</organism>
<name>A0ABV3Z769_9PROT</name>
<dbReference type="EC" id="3.4.-.-" evidence="3"/>
<keyword evidence="1" id="KW-1133">Transmembrane helix</keyword>
<feature type="transmembrane region" description="Helical" evidence="1">
    <location>
        <begin position="122"/>
        <end position="140"/>
    </location>
</feature>
<dbReference type="GO" id="GO:0016787">
    <property type="term" value="F:hydrolase activity"/>
    <property type="evidence" value="ECO:0007669"/>
    <property type="project" value="UniProtKB-KW"/>
</dbReference>
<feature type="domain" description="CAAX prenyl protease 2/Lysostaphin resistance protein A-like" evidence="2">
    <location>
        <begin position="95"/>
        <end position="180"/>
    </location>
</feature>
<dbReference type="RefSeq" id="WP_369314039.1">
    <property type="nucleotide sequence ID" value="NZ_JBEHZE010000001.1"/>
</dbReference>
<feature type="transmembrane region" description="Helical" evidence="1">
    <location>
        <begin position="145"/>
        <end position="164"/>
    </location>
</feature>
<keyword evidence="4" id="KW-1185">Reference proteome</keyword>
<keyword evidence="1" id="KW-0812">Transmembrane</keyword>
<gene>
    <name evidence="3" type="ORF">ABFZ84_10855</name>
</gene>
<evidence type="ECO:0000256" key="1">
    <source>
        <dbReference type="SAM" id="Phobius"/>
    </source>
</evidence>
<proteinExistence type="predicted"/>
<comment type="caution">
    <text evidence="3">The sequence shown here is derived from an EMBL/GenBank/DDBJ whole genome shotgun (WGS) entry which is preliminary data.</text>
</comment>
<dbReference type="PANTHER" id="PTHR43592">
    <property type="entry name" value="CAAX AMINO TERMINAL PROTEASE"/>
    <property type="match status" value="1"/>
</dbReference>
<keyword evidence="1" id="KW-0472">Membrane</keyword>
<dbReference type="PANTHER" id="PTHR43592:SF15">
    <property type="entry name" value="CAAX AMINO TERMINAL PROTEASE FAMILY PROTEIN"/>
    <property type="match status" value="1"/>
</dbReference>
<reference evidence="3 4" key="1">
    <citation type="submission" date="2024-05" db="EMBL/GenBank/DDBJ databases">
        <title>Three bacterial strains, DH-69, EH-24, and ECK-19 isolated from coastal sediments.</title>
        <authorList>
            <person name="Ye Y.-Q."/>
            <person name="Du Z.-J."/>
        </authorList>
    </citation>
    <scope>NUCLEOTIDE SEQUENCE [LARGE SCALE GENOMIC DNA]</scope>
    <source>
        <strain evidence="3 4">ECK-19</strain>
    </source>
</reference>
<keyword evidence="3" id="KW-0378">Hydrolase</keyword>
<feature type="transmembrane region" description="Helical" evidence="1">
    <location>
        <begin position="46"/>
        <end position="66"/>
    </location>
</feature>